<dbReference type="AlphaFoldDB" id="A0A510KGD4"/>
<accession>A0A510KGD4</accession>
<name>A0A510KGD4_9FUSO</name>
<dbReference type="RefSeq" id="WP_172617773.1">
    <property type="nucleotide sequence ID" value="NZ_AP019835.1"/>
</dbReference>
<protein>
    <submittedName>
        <fullName evidence="1">Ribonuclease Y</fullName>
    </submittedName>
</protein>
<gene>
    <name evidence="1" type="ORF">JMUB3934_1047</name>
</gene>
<evidence type="ECO:0000313" key="2">
    <source>
        <dbReference type="Proteomes" id="UP000321501"/>
    </source>
</evidence>
<sequence>MRKDNILRRINTIISDLKSIERKVENNEMEAYDLEKLYRELDDFLYIINGF</sequence>
<organism evidence="1 2">
    <name type="scientific">Leptotrichia wadei</name>
    <dbReference type="NCBI Taxonomy" id="157687"/>
    <lineage>
        <taxon>Bacteria</taxon>
        <taxon>Fusobacteriati</taxon>
        <taxon>Fusobacteriota</taxon>
        <taxon>Fusobacteriia</taxon>
        <taxon>Fusobacteriales</taxon>
        <taxon>Leptotrichiaceae</taxon>
        <taxon>Leptotrichia</taxon>
    </lineage>
</organism>
<dbReference type="Proteomes" id="UP000321501">
    <property type="component" value="Chromosome"/>
</dbReference>
<evidence type="ECO:0000313" key="1">
    <source>
        <dbReference type="EMBL" id="BBM49751.1"/>
    </source>
</evidence>
<proteinExistence type="predicted"/>
<reference evidence="1 2" key="1">
    <citation type="submission" date="2019-07" db="EMBL/GenBank/DDBJ databases">
        <title>Complete Genome Sequence of Leptotrichia wadei Strain JMUB3934.</title>
        <authorList>
            <person name="Watanabe S."/>
            <person name="Cui L."/>
        </authorList>
    </citation>
    <scope>NUCLEOTIDE SEQUENCE [LARGE SCALE GENOMIC DNA]</scope>
    <source>
        <strain evidence="1 2">JMUB3934</strain>
    </source>
</reference>
<dbReference type="EMBL" id="AP019835">
    <property type="protein sequence ID" value="BBM49751.1"/>
    <property type="molecule type" value="Genomic_DNA"/>
</dbReference>